<dbReference type="EMBL" id="CP098494">
    <property type="protein sequence ID" value="USA62810.1"/>
    <property type="molecule type" value="Genomic_DNA"/>
</dbReference>
<dbReference type="Pfam" id="PF11739">
    <property type="entry name" value="YdbH-like"/>
    <property type="match status" value="1"/>
</dbReference>
<accession>A0ABY4UE05</accession>
<protein>
    <submittedName>
        <fullName evidence="3">YdbH domain-containing protein</fullName>
    </submittedName>
</protein>
<reference evidence="3 4" key="1">
    <citation type="submission" date="2022-06" db="EMBL/GenBank/DDBJ databases">
        <authorList>
            <person name="Liu G."/>
        </authorList>
    </citation>
    <scope>NUCLEOTIDE SEQUENCE [LARGE SCALE GENOMIC DNA]</scope>
    <source>
        <strain evidence="3 4">E4</strain>
    </source>
</reference>
<organism evidence="3 4">
    <name type="scientific">Qipengyuania citrea</name>
    <dbReference type="NCBI Taxonomy" id="225971"/>
    <lineage>
        <taxon>Bacteria</taxon>
        <taxon>Pseudomonadati</taxon>
        <taxon>Pseudomonadota</taxon>
        <taxon>Alphaproteobacteria</taxon>
        <taxon>Sphingomonadales</taxon>
        <taxon>Erythrobacteraceae</taxon>
        <taxon>Qipengyuania</taxon>
    </lineage>
</organism>
<keyword evidence="2" id="KW-0472">Membrane</keyword>
<feature type="transmembrane region" description="Helical" evidence="2">
    <location>
        <begin position="27"/>
        <end position="46"/>
    </location>
</feature>
<evidence type="ECO:0000256" key="1">
    <source>
        <dbReference type="SAM" id="MobiDB-lite"/>
    </source>
</evidence>
<feature type="compositionally biased region" description="Low complexity" evidence="1">
    <location>
        <begin position="1065"/>
        <end position="1075"/>
    </location>
</feature>
<dbReference type="Proteomes" id="UP001056619">
    <property type="component" value="Chromosome"/>
</dbReference>
<keyword evidence="4" id="KW-1185">Reference proteome</keyword>
<dbReference type="InterPro" id="IPR021730">
    <property type="entry name" value="YdbH"/>
</dbReference>
<feature type="region of interest" description="Disordered" evidence="1">
    <location>
        <begin position="1046"/>
        <end position="1075"/>
    </location>
</feature>
<evidence type="ECO:0000313" key="3">
    <source>
        <dbReference type="EMBL" id="USA62810.1"/>
    </source>
</evidence>
<keyword evidence="2" id="KW-0812">Transmembrane</keyword>
<evidence type="ECO:0000313" key="4">
    <source>
        <dbReference type="Proteomes" id="UP001056619"/>
    </source>
</evidence>
<name>A0ABY4UE05_9SPHN</name>
<keyword evidence="2" id="KW-1133">Transmembrane helix</keyword>
<evidence type="ECO:0000256" key="2">
    <source>
        <dbReference type="SAM" id="Phobius"/>
    </source>
</evidence>
<sequence>MERDADDNAMAEGADSIRRARWRQKRWAIPSVLLALLIAAGIAAWFSRESIVDDIIRDQLEANNIPATYTIDHVGGQTQELSNVVLGDPDAPDFTAKRIIVQLRHRLGVPEIGSVTLVEPRLFGTYRNNELSFGSLDTLIFAPSEGPGGLPNLNVAIRDGRGLIETDYGPVGLKMVGSGLASHGWDGTFAAIAPNLRLPGCEAGQTSAYGKITSTSGEPKFVGPVRLASLKCEAQDFDLAEYEMNLTVEADNRLRNPSIEARIEGGDTRFAENSAAAIIGTIRAQIRDQSTTARFSLAARGVETPQALAAVLTADGQLRANEGFKRVQVESNLEGNGLRLGSDLVAAVEALAQTGDGTLIAPLTRKMANALQAETRGSALSADLRIRTEPGTYSLFAPRAELRGGSGARLVSLSRVEIASRGGETPRIAGNIATGGANMPRISGRMERGEGGSSIFRLAMERYAADDSALAVPQMTIAQQSGGALGFSGRVLASGKLPGGAATNLLLPVDGRYEGGNIALWRSCTDIRFDRLELANLSFEKRGLTLCPARGRAIVNAGADGIRIAAGAPSLDLQGHLGETPIRLASGPVGFAYPGVMTAREIEVSLGPVETASRFNVSGLEARFGDDIAGTFTDADVMLAAVPMDLNKAEGNWRFADGRLTINGADFTLVDRNASPRFEPLIARDARLTLIDNVIAAQAQLRNPASDRLVTTVDIRHDLQSGAGRADLDVPGLQLDGELQPGEISRLALGVIANTKGIVTGTGRIDWAPNGTIKSTGSFSSDDLDFAAAFGPVEGASGTIEFVDLLNLTTAPGQKIRVASVNPGVEVFDGEVEFQLRNGELLAVSGGSWPFMGGQLILRDVDLNLGVSEERRYLFKIVGLDAAVFMTQMDLENISATGLFDGTVPIVFDAAGNGRIDTGVLISRPPGGNISYVGDLTYEDLSPIANFAFDALKSLDYTQMRVVMEGPLTGEIVTRVRFDGVSQGKGAKSNFITRRLAALPLQFRINIKAQFYQLMTSLKSLYDPAAVRDPRELGLLSDDGTRFLRRSITGEEAPPEIGPDDIIPDEPTIQEQESE</sequence>
<dbReference type="RefSeq" id="WP_301643050.1">
    <property type="nucleotide sequence ID" value="NZ_CP098494.1"/>
</dbReference>
<proteinExistence type="predicted"/>
<gene>
    <name evidence="3" type="ORF">NCF85_07535</name>
</gene>